<gene>
    <name evidence="1" type="ORF">DYL72_02640</name>
    <name evidence="2" type="ORF">EAY46_04025</name>
</gene>
<evidence type="ECO:0000313" key="2">
    <source>
        <dbReference type="EMBL" id="MBF4372246.1"/>
    </source>
</evidence>
<dbReference type="SUPFAM" id="SSF81901">
    <property type="entry name" value="HCP-like"/>
    <property type="match status" value="2"/>
</dbReference>
<sequence>MKIGILLFLVMLFPPILASKALVSDEVDQIYSRLQQGDHSALKALMTDNSAKANYLLGFINEFGVQQQKSVKDAIYFYNKACEQSKLYGCYNSWYFYQFGIGVAQDKQQANKIIEHRINEEDIKDTQWFIDKAYALKANLEVDPSASVELLKFVSRYAIRGSSETKEILRKVGFGPEDVLRLAEMMAKDGDPQLNFLVGSFYNQGIADLNHSQRDIEAMKWFKRAANAGHDEAQNIVAMAMLRGNMEEPLNPKGAITWLEKSAAQQNMNALVNLGDIYYSGELVNHDYQKAYRYLNQANMSDPSRSAAYLSALYYNGQGVEVDCDKAWDYYAESVRGEDNKHKRPFIAQCLSTAKQRKAHDKLPTNLYLDISYSHRTVEGCIIRFELSTDKVSDINSVRIELGVTSGEASLGQHLLAFSHFGLPVLDSGEPGLVTFQQSTYQSLFLAQSENCSGLDFKATQATAAIEGHDTDLVKTGLLKVVSSH</sequence>
<protein>
    <submittedName>
        <fullName evidence="1">Sel1 repeat family protein</fullName>
    </submittedName>
</protein>
<dbReference type="PANTHER" id="PTHR11102:SF160">
    <property type="entry name" value="ERAD-ASSOCIATED E3 UBIQUITIN-PROTEIN LIGASE COMPONENT HRD3"/>
    <property type="match status" value="1"/>
</dbReference>
<dbReference type="EMBL" id="RDPI01000004">
    <property type="protein sequence ID" value="MBF4372246.1"/>
    <property type="molecule type" value="Genomic_DNA"/>
</dbReference>
<proteinExistence type="predicted"/>
<evidence type="ECO:0000313" key="3">
    <source>
        <dbReference type="Proteomes" id="UP000256923"/>
    </source>
</evidence>
<dbReference type="Proteomes" id="UP000726136">
    <property type="component" value="Unassembled WGS sequence"/>
</dbReference>
<reference evidence="2 4" key="2">
    <citation type="journal article" date="2021" name="PeerJ">
        <title>Analysis of 44 Vibrio anguillarum genomes reveals high genetic diversity.</title>
        <authorList>
            <person name="Hansen M.J."/>
            <person name="Dalsgaard I."/>
        </authorList>
    </citation>
    <scope>NUCLEOTIDE SEQUENCE [LARGE SCALE GENOMIC DNA]</scope>
    <source>
        <strain evidence="2 4">040915-1/1B</strain>
    </source>
</reference>
<keyword evidence="4" id="KW-1185">Reference proteome</keyword>
<reference evidence="1 3" key="1">
    <citation type="submission" date="2018-12" db="EMBL/GenBank/DDBJ databases">
        <title>Characterization and Draft Genome of Vibrio anguillarum J360 Marine Pathogen Isolated from an Outbreak in Lumpfish (Cyclopterus lumpus).</title>
        <authorList>
            <person name="Vasquez J.I."/>
            <person name="Cao T."/>
            <person name="Chakraborty S."/>
            <person name="Gnanagobal H."/>
            <person name="Wescot J."/>
            <person name="Boyce D."/>
            <person name="Santander J."/>
        </authorList>
    </citation>
    <scope>NUCLEOTIDE SEQUENCE [LARGE SCALE GENOMIC DNA]</scope>
    <source>
        <strain evidence="1 3">J360</strain>
    </source>
</reference>
<dbReference type="AlphaFoldDB" id="A0A7U5NAK5"/>
<evidence type="ECO:0000313" key="1">
    <source>
        <dbReference type="EMBL" id="AZS24063.1"/>
    </source>
</evidence>
<dbReference type="InterPro" id="IPR050767">
    <property type="entry name" value="Sel1_AlgK"/>
</dbReference>
<name>A0A7U5NAK5_VIBAN</name>
<dbReference type="InterPro" id="IPR006597">
    <property type="entry name" value="Sel1-like"/>
</dbReference>
<accession>A0A7U5NAK5</accession>
<organism evidence="1 3">
    <name type="scientific">Vibrio anguillarum</name>
    <name type="common">Listonella anguillarum</name>
    <dbReference type="NCBI Taxonomy" id="55601"/>
    <lineage>
        <taxon>Bacteria</taxon>
        <taxon>Pseudomonadati</taxon>
        <taxon>Pseudomonadota</taxon>
        <taxon>Gammaproteobacteria</taxon>
        <taxon>Vibrionales</taxon>
        <taxon>Vibrionaceae</taxon>
        <taxon>Vibrio</taxon>
    </lineage>
</organism>
<dbReference type="Pfam" id="PF08238">
    <property type="entry name" value="Sel1"/>
    <property type="match status" value="6"/>
</dbReference>
<dbReference type="PANTHER" id="PTHR11102">
    <property type="entry name" value="SEL-1-LIKE PROTEIN"/>
    <property type="match status" value="1"/>
</dbReference>
<dbReference type="InterPro" id="IPR011990">
    <property type="entry name" value="TPR-like_helical_dom_sf"/>
</dbReference>
<dbReference type="Proteomes" id="UP000256923">
    <property type="component" value="Chromosome 1"/>
</dbReference>
<dbReference type="RefSeq" id="WP_069212188.1">
    <property type="nucleotide sequence ID" value="NZ_CP023054.1"/>
</dbReference>
<dbReference type="Gene3D" id="1.25.40.10">
    <property type="entry name" value="Tetratricopeptide repeat domain"/>
    <property type="match status" value="2"/>
</dbReference>
<evidence type="ECO:0000313" key="4">
    <source>
        <dbReference type="Proteomes" id="UP000726136"/>
    </source>
</evidence>
<dbReference type="SMART" id="SM00671">
    <property type="entry name" value="SEL1"/>
    <property type="match status" value="5"/>
</dbReference>
<dbReference type="EMBL" id="CP034672">
    <property type="protein sequence ID" value="AZS24063.1"/>
    <property type="molecule type" value="Genomic_DNA"/>
</dbReference>